<feature type="transmembrane region" description="Helical" evidence="6">
    <location>
        <begin position="354"/>
        <end position="376"/>
    </location>
</feature>
<dbReference type="InterPro" id="IPR037272">
    <property type="entry name" value="SNS_sf"/>
</dbReference>
<feature type="transmembrane region" description="Helical" evidence="6">
    <location>
        <begin position="396"/>
        <end position="415"/>
    </location>
</feature>
<keyword evidence="8" id="KW-1185">Reference proteome</keyword>
<feature type="transmembrane region" description="Helical" evidence="6">
    <location>
        <begin position="250"/>
        <end position="271"/>
    </location>
</feature>
<organism evidence="7 8">
    <name type="scientific">Umboniibacter marinipuniceus</name>
    <dbReference type="NCBI Taxonomy" id="569599"/>
    <lineage>
        <taxon>Bacteria</taxon>
        <taxon>Pseudomonadati</taxon>
        <taxon>Pseudomonadota</taxon>
        <taxon>Gammaproteobacteria</taxon>
        <taxon>Cellvibrionales</taxon>
        <taxon>Cellvibrionaceae</taxon>
        <taxon>Umboniibacter</taxon>
    </lineage>
</organism>
<keyword evidence="2" id="KW-0813">Transport</keyword>
<dbReference type="PROSITE" id="PS50267">
    <property type="entry name" value="NA_NEUROTRAN_SYMP_3"/>
    <property type="match status" value="1"/>
</dbReference>
<feature type="transmembrane region" description="Helical" evidence="6">
    <location>
        <begin position="441"/>
        <end position="463"/>
    </location>
</feature>
<evidence type="ECO:0000256" key="1">
    <source>
        <dbReference type="ARBA" id="ARBA00004141"/>
    </source>
</evidence>
<dbReference type="Proteomes" id="UP000267187">
    <property type="component" value="Unassembled WGS sequence"/>
</dbReference>
<dbReference type="NCBIfam" id="NF037979">
    <property type="entry name" value="Na_transp"/>
    <property type="match status" value="1"/>
</dbReference>
<evidence type="ECO:0000313" key="8">
    <source>
        <dbReference type="Proteomes" id="UP000267187"/>
    </source>
</evidence>
<evidence type="ECO:0000256" key="2">
    <source>
        <dbReference type="ARBA" id="ARBA00022448"/>
    </source>
</evidence>
<comment type="caution">
    <text evidence="7">The sequence shown here is derived from an EMBL/GenBank/DDBJ whole genome shotgun (WGS) entry which is preliminary data.</text>
</comment>
<accession>A0A3M0AE31</accession>
<comment type="subcellular location">
    <subcellularLocation>
        <location evidence="1">Membrane</location>
        <topology evidence="1">Multi-pass membrane protein</topology>
    </subcellularLocation>
</comment>
<name>A0A3M0AE31_9GAMM</name>
<reference evidence="7 8" key="1">
    <citation type="submission" date="2018-10" db="EMBL/GenBank/DDBJ databases">
        <title>Genomic Encyclopedia of Type Strains, Phase IV (KMG-IV): sequencing the most valuable type-strain genomes for metagenomic binning, comparative biology and taxonomic classification.</title>
        <authorList>
            <person name="Goeker M."/>
        </authorList>
    </citation>
    <scope>NUCLEOTIDE SEQUENCE [LARGE SCALE GENOMIC DNA]</scope>
    <source>
        <strain evidence="7 8">DSM 25080</strain>
    </source>
</reference>
<feature type="transmembrane region" description="Helical" evidence="6">
    <location>
        <begin position="41"/>
        <end position="65"/>
    </location>
</feature>
<evidence type="ECO:0000256" key="4">
    <source>
        <dbReference type="ARBA" id="ARBA00022989"/>
    </source>
</evidence>
<gene>
    <name evidence="7" type="ORF">DFR27_0808</name>
</gene>
<dbReference type="Pfam" id="PF00209">
    <property type="entry name" value="SNF"/>
    <property type="match status" value="2"/>
</dbReference>
<feature type="transmembrane region" description="Helical" evidence="6">
    <location>
        <begin position="308"/>
        <end position="333"/>
    </location>
</feature>
<evidence type="ECO:0000313" key="7">
    <source>
        <dbReference type="EMBL" id="RMA81018.1"/>
    </source>
</evidence>
<protein>
    <submittedName>
        <fullName evidence="7">NSS family neurotransmitter:Na+ symporter</fullName>
    </submittedName>
</protein>
<dbReference type="GO" id="GO:0016020">
    <property type="term" value="C:membrane"/>
    <property type="evidence" value="ECO:0007669"/>
    <property type="project" value="UniProtKB-SubCell"/>
</dbReference>
<keyword evidence="3 6" id="KW-0812">Transmembrane</keyword>
<feature type="transmembrane region" description="Helical" evidence="6">
    <location>
        <begin position="220"/>
        <end position="238"/>
    </location>
</feature>
<dbReference type="RefSeq" id="WP_121876186.1">
    <property type="nucleotide sequence ID" value="NZ_REFJ01000002.1"/>
</dbReference>
<dbReference type="AlphaFoldDB" id="A0A3M0AE31"/>
<feature type="transmembrane region" description="Helical" evidence="6">
    <location>
        <begin position="136"/>
        <end position="159"/>
    </location>
</feature>
<dbReference type="OrthoDB" id="9762833at2"/>
<sequence>MTVSREHFGSRLGFVLAAAGSAVGIGNLVGFPVAAAKNGGGAFLLVYALFVAFICLPIMMAELTMGRASQKDPSKAYSALGGRGPIWGFAGIIGVLTPFMIAVFYSVITVWILGYFTAIISGDLVDLADPSYFGSFISSDAVFGYLAAVGVIVFAILAGGVKDGIERAAKLLMPTLFVMLIAMVIYTLTLPNAMAGVSYYLIPDVSKITPSVINGALSQAFFSLSLGMGILITYGSYMDRNTDIKQSAKLVALTDTLVAFSAGLLILPAIFSFDPQINTSELSESSVSLMFSFLPKIFVALQADVGVFWASTIACVFFLLVLVAAITSLVSIVEVPLSAMSERRTMNRKRSIGFMVLLLGAFGAAASMSFGLSDFFSQFVVYSGADKSLFDVIYDIFYDTILPLNGLLVCLFVMYKWKKANFQKALHEGAADRSMSWYDRYMNFALSGFIPLVLAVIFINTVMTKFFS</sequence>
<evidence type="ECO:0000256" key="3">
    <source>
        <dbReference type="ARBA" id="ARBA00022692"/>
    </source>
</evidence>
<keyword evidence="5 6" id="KW-0472">Membrane</keyword>
<feature type="transmembrane region" description="Helical" evidence="6">
    <location>
        <begin position="171"/>
        <end position="200"/>
    </location>
</feature>
<evidence type="ECO:0000256" key="6">
    <source>
        <dbReference type="SAM" id="Phobius"/>
    </source>
</evidence>
<dbReference type="CDD" id="cd10336">
    <property type="entry name" value="SLC6sbd_Tyt1-Like"/>
    <property type="match status" value="1"/>
</dbReference>
<dbReference type="InterPro" id="IPR047218">
    <property type="entry name" value="YocR/YhdH-like"/>
</dbReference>
<feature type="transmembrane region" description="Helical" evidence="6">
    <location>
        <begin position="86"/>
        <end position="116"/>
    </location>
</feature>
<dbReference type="InterPro" id="IPR000175">
    <property type="entry name" value="Na/ntran_symport"/>
</dbReference>
<keyword evidence="4 6" id="KW-1133">Transmembrane helix</keyword>
<dbReference type="PRINTS" id="PR00176">
    <property type="entry name" value="NANEUSMPORT"/>
</dbReference>
<dbReference type="SUPFAM" id="SSF161070">
    <property type="entry name" value="SNF-like"/>
    <property type="match status" value="1"/>
</dbReference>
<dbReference type="PANTHER" id="PTHR42948">
    <property type="entry name" value="TRANSPORTER"/>
    <property type="match status" value="1"/>
</dbReference>
<evidence type="ECO:0000256" key="5">
    <source>
        <dbReference type="ARBA" id="ARBA00023136"/>
    </source>
</evidence>
<feature type="transmembrane region" description="Helical" evidence="6">
    <location>
        <begin position="12"/>
        <end position="35"/>
    </location>
</feature>
<dbReference type="EMBL" id="REFJ01000002">
    <property type="protein sequence ID" value="RMA81018.1"/>
    <property type="molecule type" value="Genomic_DNA"/>
</dbReference>
<proteinExistence type="predicted"/>
<dbReference type="PANTHER" id="PTHR42948:SF1">
    <property type="entry name" value="TRANSPORTER"/>
    <property type="match status" value="1"/>
</dbReference>